<dbReference type="EMBL" id="JACNQW010000010">
    <property type="protein sequence ID" value="MBC5046863.1"/>
    <property type="molecule type" value="Genomic_DNA"/>
</dbReference>
<sequence>MSKLPKESSSQEIGRLAGRAIMSKLPVSWIETPQSGDSDFGIDYLIQLKNSQGNVCYSFYLQLKGTTAPNYITNNEFVSFSFKTSTLAYYYTQEPLVMVALVDLSIYSDELSKCPIYFLWLDDDWFDINKEKIEGQDYLTLNIPTNQEINNKLDVFSFYEKRIMDKLAVQGLKKAIKPHSEDISRSIVKFSEYIEDKPVLIKAVEESGDEPWISNPSGEAVTLLKECSDALNENLIKKAQEILSQLDDWPNQLSNHESAELILQKSILCELLGEVSESLDIIRNAKNYSDKPRYKLAFYESKIKNGQMLNQEEIDDIEREISTGDFRATFLKAKCLAISGQLKEAISTIDERHSERVTAKLLLLTLSECTEELDEEIERIDLSMLKSDREKYVYHSISARRFFFKAHGDVFNYDQTLPFTGKSNLNFDHMKTSYDHCEKAWHFAKKLGYPSDFVIIIDISPLLYFYFYNIEVLFERFDEILKERPNHSELCVLYSRLLYNCNEYKKVVSLLTRVKSDLSLDNKSILFASNFYLEEYDTALDIFLSFEHELLEKSPENTPFVLCLAIDIAIAKFEDLLAKRLRVILLGYENGEAFLAVNTCVRKIKEEPSTQSECVENLYQKYIELDKPIVIAEHLLRFFNVHNEKAEYKIIEVAEAILLTKELDEPCSLKLAEAYLKAGDANKVFATVDKNLEKVNIDPHWHVLKTYALELSGRVGEAVDEIEQALKSSNYSTEYMKIYVSKCLSFGMFKQVENVLQRLLSIESSRKNKLIYLSKLITVYASKPEYSEKLISSIKRFGELVDRNDCDEEGKYLAFVLSSPINMSNEARSEYNIRISDYFKKFPESNVLRKANIDINNGPEALLNSIREVTGVTDEQIALWEKHRRSIRRGALPIPFAILGLFLNNTKDVYTSWNLAKNTSDEFLEFKISQAPQSPQKIFNNYFEQETNFLIEETSLILMQEIGILDIFLESIKKFTILNSCFERMNASILFNLPMSVDPLPQNILNTITKHRAKLRVEQGCKENILESYRKLTSRDGEGYVFLTDDANMLLLCGSNVEFLSHGNIYNILLILNSKGYIKEHKLYELIAKVSTYGFKSINMEIGVMARVFCHFTNEDEDYTKTAFKSLFDKVFNSRRKFDEVVGILYNVLRRSIDEGGMKVSSNIILPLLTNFLLRYPHDNKIDFILNWFLYQCTNGKDGYISDLLPMSVTHATLWNVCYEMCCISMEREIAHRELFFKISNFILGQNPDSREKSYNSVIKCFIPGTTNYNLFSRTYKELSLIR</sequence>
<name>A0A8H9ZV47_9ENTR</name>
<dbReference type="Proteomes" id="UP000646540">
    <property type="component" value="Unassembled WGS sequence"/>
</dbReference>
<organism evidence="2 3">
    <name type="scientific">Klebsiella quasipneumoniae</name>
    <dbReference type="NCBI Taxonomy" id="1463165"/>
    <lineage>
        <taxon>Bacteria</taxon>
        <taxon>Pseudomonadati</taxon>
        <taxon>Pseudomonadota</taxon>
        <taxon>Gammaproteobacteria</taxon>
        <taxon>Enterobacterales</taxon>
        <taxon>Enterobacteriaceae</taxon>
        <taxon>Klebsiella/Raoultella group</taxon>
        <taxon>Klebsiella</taxon>
        <taxon>Klebsiella pneumoniae complex</taxon>
    </lineage>
</organism>
<evidence type="ECO:0000313" key="3">
    <source>
        <dbReference type="Proteomes" id="UP000646540"/>
    </source>
</evidence>
<evidence type="ECO:0000313" key="2">
    <source>
        <dbReference type="EMBL" id="MBC5046863.1"/>
    </source>
</evidence>
<dbReference type="SUPFAM" id="SSF48452">
    <property type="entry name" value="TPR-like"/>
    <property type="match status" value="1"/>
</dbReference>
<evidence type="ECO:0000259" key="1">
    <source>
        <dbReference type="Pfam" id="PF14280"/>
    </source>
</evidence>
<proteinExistence type="predicted"/>
<reference evidence="2" key="1">
    <citation type="submission" date="2020-08" db="EMBL/GenBank/DDBJ databases">
        <title>Genomic evolution and epidemiology of Klebsiella pneumoniae from a major hospital in Beijing, China, over a fifteen-year period: dissemination of known and novel high-risk clones.</title>
        <authorList>
            <person name="Palmieri M."/>
        </authorList>
    </citation>
    <scope>NUCLEOTIDE SEQUENCE</scope>
    <source>
        <strain evidence="2">K7050</strain>
    </source>
</reference>
<dbReference type="InterPro" id="IPR011990">
    <property type="entry name" value="TPR-like_helical_dom_sf"/>
</dbReference>
<dbReference type="InterPro" id="IPR025375">
    <property type="entry name" value="DUF4365"/>
</dbReference>
<comment type="caution">
    <text evidence="2">The sequence shown here is derived from an EMBL/GenBank/DDBJ whole genome shotgun (WGS) entry which is preliminary data.</text>
</comment>
<dbReference type="Gene3D" id="1.25.40.10">
    <property type="entry name" value="Tetratricopeptide repeat domain"/>
    <property type="match status" value="1"/>
</dbReference>
<accession>A0A8H9ZV47</accession>
<gene>
    <name evidence="2" type="ORF">H8L09_16005</name>
</gene>
<dbReference type="Pfam" id="PF14280">
    <property type="entry name" value="DUF4365"/>
    <property type="match status" value="1"/>
</dbReference>
<feature type="domain" description="DUF4365" evidence="1">
    <location>
        <begin position="29"/>
        <end position="151"/>
    </location>
</feature>
<dbReference type="RefSeq" id="WP_087827937.1">
    <property type="nucleotide sequence ID" value="NZ_JACNQW010000010.1"/>
</dbReference>
<protein>
    <submittedName>
        <fullName evidence="2">DUF4365 domain-containing protein</fullName>
    </submittedName>
</protein>